<evidence type="ECO:0000313" key="2">
    <source>
        <dbReference type="EMBL" id="MBW0490372.1"/>
    </source>
</evidence>
<dbReference type="AlphaFoldDB" id="A0A9Q3CV28"/>
<sequence>MFLVHLKNLGIPRNQPEERPELFRFRRPGHLGHHSGWQDTEGNHTHSAIHLSIQQKPQTRGLEGHGSSSSALPTPQRFITIGNGQQEVQPRITLGRTWRKFPEDMSQIDIFHKSYGNHQSMESQHAV</sequence>
<evidence type="ECO:0000256" key="1">
    <source>
        <dbReference type="SAM" id="MobiDB-lite"/>
    </source>
</evidence>
<feature type="region of interest" description="Disordered" evidence="1">
    <location>
        <begin position="33"/>
        <end position="86"/>
    </location>
</feature>
<accession>A0A9Q3CV28</accession>
<keyword evidence="3" id="KW-1185">Reference proteome</keyword>
<evidence type="ECO:0000313" key="3">
    <source>
        <dbReference type="Proteomes" id="UP000765509"/>
    </source>
</evidence>
<dbReference type="Proteomes" id="UP000765509">
    <property type="component" value="Unassembled WGS sequence"/>
</dbReference>
<organism evidence="2 3">
    <name type="scientific">Austropuccinia psidii MF-1</name>
    <dbReference type="NCBI Taxonomy" id="1389203"/>
    <lineage>
        <taxon>Eukaryota</taxon>
        <taxon>Fungi</taxon>
        <taxon>Dikarya</taxon>
        <taxon>Basidiomycota</taxon>
        <taxon>Pucciniomycotina</taxon>
        <taxon>Pucciniomycetes</taxon>
        <taxon>Pucciniales</taxon>
        <taxon>Sphaerophragmiaceae</taxon>
        <taxon>Austropuccinia</taxon>
    </lineage>
</organism>
<protein>
    <submittedName>
        <fullName evidence="2">Uncharacterized protein</fullName>
    </submittedName>
</protein>
<reference evidence="2" key="1">
    <citation type="submission" date="2021-03" db="EMBL/GenBank/DDBJ databases">
        <title>Draft genome sequence of rust myrtle Austropuccinia psidii MF-1, a brazilian biotype.</title>
        <authorList>
            <person name="Quecine M.C."/>
            <person name="Pachon D.M.R."/>
            <person name="Bonatelli M.L."/>
            <person name="Correr F.H."/>
            <person name="Franceschini L.M."/>
            <person name="Leite T.F."/>
            <person name="Margarido G.R.A."/>
            <person name="Almeida C.A."/>
            <person name="Ferrarezi J.A."/>
            <person name="Labate C.A."/>
        </authorList>
    </citation>
    <scope>NUCLEOTIDE SEQUENCE</scope>
    <source>
        <strain evidence="2">MF-1</strain>
    </source>
</reference>
<dbReference type="EMBL" id="AVOT02010549">
    <property type="protein sequence ID" value="MBW0490372.1"/>
    <property type="molecule type" value="Genomic_DNA"/>
</dbReference>
<name>A0A9Q3CV28_9BASI</name>
<proteinExistence type="predicted"/>
<gene>
    <name evidence="2" type="ORF">O181_030087</name>
</gene>
<comment type="caution">
    <text evidence="2">The sequence shown here is derived from an EMBL/GenBank/DDBJ whole genome shotgun (WGS) entry which is preliminary data.</text>
</comment>